<dbReference type="Gene3D" id="3.10.100.10">
    <property type="entry name" value="Mannose-Binding Protein A, subunit A"/>
    <property type="match status" value="1"/>
</dbReference>
<keyword evidence="5" id="KW-1185">Reference proteome</keyword>
<keyword evidence="2" id="KW-0732">Signal</keyword>
<dbReference type="SMART" id="SM00034">
    <property type="entry name" value="CLECT"/>
    <property type="match status" value="1"/>
</dbReference>
<dbReference type="AlphaFoldDB" id="F6V3X8"/>
<dbReference type="PROSITE" id="PS50041">
    <property type="entry name" value="C_TYPE_LECTIN_2"/>
    <property type="match status" value="1"/>
</dbReference>
<name>F6V3X8_CIOIN</name>
<evidence type="ECO:0000313" key="5">
    <source>
        <dbReference type="Proteomes" id="UP000008144"/>
    </source>
</evidence>
<evidence type="ECO:0000256" key="1">
    <source>
        <dbReference type="ARBA" id="ARBA00023157"/>
    </source>
</evidence>
<reference evidence="4" key="2">
    <citation type="submission" date="2025-08" db="UniProtKB">
        <authorList>
            <consortium name="Ensembl"/>
        </authorList>
    </citation>
    <scope>IDENTIFICATION</scope>
</reference>
<dbReference type="HOGENOM" id="CLU_732698_0_0_1"/>
<dbReference type="GO" id="GO:0006955">
    <property type="term" value="P:immune response"/>
    <property type="evidence" value="ECO:0000318"/>
    <property type="project" value="GO_Central"/>
</dbReference>
<keyword evidence="1" id="KW-1015">Disulfide bond</keyword>
<dbReference type="GeneTree" id="ENSGT00530000069202"/>
<feature type="signal peptide" evidence="2">
    <location>
        <begin position="1"/>
        <end position="29"/>
    </location>
</feature>
<dbReference type="Ensembl" id="ENSCINT00000024889.2">
    <property type="protein sequence ID" value="ENSCINP00000024643.2"/>
    <property type="gene ID" value="ENSCING00000013412.2"/>
</dbReference>
<dbReference type="PANTHER" id="PTHR22801:SF63">
    <property type="entry name" value="C-TYPE LECTIN DOMAIN-CONTAINING PROTEIN"/>
    <property type="match status" value="1"/>
</dbReference>
<proteinExistence type="predicted"/>
<dbReference type="InterPro" id="IPR050801">
    <property type="entry name" value="Ca-Dep_Lectins_ImmuneDev"/>
</dbReference>
<reference evidence="5" key="1">
    <citation type="journal article" date="2002" name="Science">
        <title>The draft genome of Ciona intestinalis: insights into chordate and vertebrate origins.</title>
        <authorList>
            <person name="Dehal P."/>
            <person name="Satou Y."/>
            <person name="Campbell R.K."/>
            <person name="Chapman J."/>
            <person name="Degnan B."/>
            <person name="De Tomaso A."/>
            <person name="Davidson B."/>
            <person name="Di Gregorio A."/>
            <person name="Gelpke M."/>
            <person name="Goodstein D.M."/>
            <person name="Harafuji N."/>
            <person name="Hastings K.E."/>
            <person name="Ho I."/>
            <person name="Hotta K."/>
            <person name="Huang W."/>
            <person name="Kawashima T."/>
            <person name="Lemaire P."/>
            <person name="Martinez D."/>
            <person name="Meinertzhagen I.A."/>
            <person name="Necula S."/>
            <person name="Nonaka M."/>
            <person name="Putnam N."/>
            <person name="Rash S."/>
            <person name="Saiga H."/>
            <person name="Satake M."/>
            <person name="Terry A."/>
            <person name="Yamada L."/>
            <person name="Wang H.G."/>
            <person name="Awazu S."/>
            <person name="Azumi K."/>
            <person name="Boore J."/>
            <person name="Branno M."/>
            <person name="Chin-Bow S."/>
            <person name="DeSantis R."/>
            <person name="Doyle S."/>
            <person name="Francino P."/>
            <person name="Keys D.N."/>
            <person name="Haga S."/>
            <person name="Hayashi H."/>
            <person name="Hino K."/>
            <person name="Imai K.S."/>
            <person name="Inaba K."/>
            <person name="Kano S."/>
            <person name="Kobayashi K."/>
            <person name="Kobayashi M."/>
            <person name="Lee B.I."/>
            <person name="Makabe K.W."/>
            <person name="Manohar C."/>
            <person name="Matassi G."/>
            <person name="Medina M."/>
            <person name="Mochizuki Y."/>
            <person name="Mount S."/>
            <person name="Morishita T."/>
            <person name="Miura S."/>
            <person name="Nakayama A."/>
            <person name="Nishizaka S."/>
            <person name="Nomoto H."/>
            <person name="Ohta F."/>
            <person name="Oishi K."/>
            <person name="Rigoutsos I."/>
            <person name="Sano M."/>
            <person name="Sasaki A."/>
            <person name="Sasakura Y."/>
            <person name="Shoguchi E."/>
            <person name="Shin-i T."/>
            <person name="Spagnuolo A."/>
            <person name="Stainier D."/>
            <person name="Suzuki M.M."/>
            <person name="Tassy O."/>
            <person name="Takatori N."/>
            <person name="Tokuoka M."/>
            <person name="Yagi K."/>
            <person name="Yoshizaki F."/>
            <person name="Wada S."/>
            <person name="Zhang C."/>
            <person name="Hyatt P.D."/>
            <person name="Larimer F."/>
            <person name="Detter C."/>
            <person name="Doggett N."/>
            <person name="Glavina T."/>
            <person name="Hawkins T."/>
            <person name="Richardson P."/>
            <person name="Lucas S."/>
            <person name="Kohara Y."/>
            <person name="Levine M."/>
            <person name="Satoh N."/>
            <person name="Rokhsar D.S."/>
        </authorList>
    </citation>
    <scope>NUCLEOTIDE SEQUENCE [LARGE SCALE GENOMIC DNA]</scope>
</reference>
<dbReference type="OMA" id="TIMTHVI"/>
<dbReference type="CDD" id="cd00037">
    <property type="entry name" value="CLECT"/>
    <property type="match status" value="1"/>
</dbReference>
<organism evidence="4 5">
    <name type="scientific">Ciona intestinalis</name>
    <name type="common">Transparent sea squirt</name>
    <name type="synonym">Ascidia intestinalis</name>
    <dbReference type="NCBI Taxonomy" id="7719"/>
    <lineage>
        <taxon>Eukaryota</taxon>
        <taxon>Metazoa</taxon>
        <taxon>Chordata</taxon>
        <taxon>Tunicata</taxon>
        <taxon>Ascidiacea</taxon>
        <taxon>Phlebobranchia</taxon>
        <taxon>Cionidae</taxon>
        <taxon>Ciona</taxon>
    </lineage>
</organism>
<evidence type="ECO:0000259" key="3">
    <source>
        <dbReference type="PROSITE" id="PS50041"/>
    </source>
</evidence>
<dbReference type="InterPro" id="IPR016186">
    <property type="entry name" value="C-type_lectin-like/link_sf"/>
</dbReference>
<dbReference type="PROSITE" id="PS00615">
    <property type="entry name" value="C_TYPE_LECTIN_1"/>
    <property type="match status" value="1"/>
</dbReference>
<accession>F6V3X8</accession>
<dbReference type="Proteomes" id="UP000008144">
    <property type="component" value="Unassembled WGS sequence"/>
</dbReference>
<dbReference type="InterPro" id="IPR016187">
    <property type="entry name" value="CTDL_fold"/>
</dbReference>
<dbReference type="PANTHER" id="PTHR22801">
    <property type="entry name" value="LITHOSTATHINE"/>
    <property type="match status" value="1"/>
</dbReference>
<dbReference type="GO" id="GO:0009897">
    <property type="term" value="C:external side of plasma membrane"/>
    <property type="evidence" value="ECO:0000318"/>
    <property type="project" value="GO_Central"/>
</dbReference>
<dbReference type="SUPFAM" id="SSF56436">
    <property type="entry name" value="C-type lectin-like"/>
    <property type="match status" value="1"/>
</dbReference>
<dbReference type="InterPro" id="IPR001304">
    <property type="entry name" value="C-type_lectin-like"/>
</dbReference>
<feature type="chain" id="PRO_5003343559" description="C-type lectin domain-containing protein" evidence="2">
    <location>
        <begin position="30"/>
        <end position="378"/>
    </location>
</feature>
<feature type="domain" description="C-type lectin" evidence="3">
    <location>
        <begin position="44"/>
        <end position="169"/>
    </location>
</feature>
<dbReference type="InterPro" id="IPR018378">
    <property type="entry name" value="C-type_lectin_CS"/>
</dbReference>
<evidence type="ECO:0000256" key="2">
    <source>
        <dbReference type="SAM" id="SignalP"/>
    </source>
</evidence>
<dbReference type="InterPro" id="IPR046338">
    <property type="entry name" value="GAIN_dom_sf"/>
</dbReference>
<evidence type="ECO:0000313" key="4">
    <source>
        <dbReference type="Ensembl" id="ENSCINP00000024643.2"/>
    </source>
</evidence>
<dbReference type="Pfam" id="PF00059">
    <property type="entry name" value="Lectin_C"/>
    <property type="match status" value="1"/>
</dbReference>
<dbReference type="InParanoid" id="F6V3X8"/>
<dbReference type="GO" id="GO:0038187">
    <property type="term" value="F:pattern recognition receptor activity"/>
    <property type="evidence" value="ECO:0000318"/>
    <property type="project" value="GO_Central"/>
</dbReference>
<reference evidence="4" key="3">
    <citation type="submission" date="2025-09" db="UniProtKB">
        <authorList>
            <consortium name="Ensembl"/>
        </authorList>
    </citation>
    <scope>IDENTIFICATION</scope>
</reference>
<dbReference type="Gene3D" id="2.60.220.50">
    <property type="match status" value="1"/>
</dbReference>
<dbReference type="GO" id="GO:0030246">
    <property type="term" value="F:carbohydrate binding"/>
    <property type="evidence" value="ECO:0000318"/>
    <property type="project" value="GO_Central"/>
</dbReference>
<protein>
    <recommendedName>
        <fullName evidence="3">C-type lectin domain-containing protein</fullName>
    </recommendedName>
</protein>
<sequence length="378" mass="42824">MLQIFNLLSCKVGLLLVLLQFNCLTAVMEENWPRMTYYQNDVTHLGRRYKLSSKQLDFPLAEQACRDDDAILVVVKDKNLSDVIINMVNASSFNGEYPNLRKDGVWIGLELVDNKHGYWADGGVLNETRFENWAQPPDTRNGHCVQLWGAYLWKWDDTYCDLSKFFICEDKDPTSYTSEDVGMLATSILQLSTTQANTSILNLVASKLNNLLEINEDIEDETFSSKDVLLAVDRVARNYNLTTEGTFTANFTNVEVTITNEKNATDGLTLGEDITTESSSSVLLSNQLKEEAINKMDSEFQISSLVYRKTGLFEPQNPDYSALNSIPQNRKFGDGPIGQLYPTIMTHVISADIRNTVMQDLKHPVFIYHNIPNHQNFT</sequence>